<sequence length="152" mass="17135">MCRCLGRSSVRRHSVDMRSVSTQTYISPSAACPRPTPHRRLLAVRPQSAPLQEEEEGEGADVVERVATEEAVKPWRHQHLLTPPVTSTAISATGSCCRFCVHSQRQLSSANSSRSSSVFVFGEDLLGKNFDFKRYYFVLLCNYLENECKLQR</sequence>
<keyword evidence="2" id="KW-1185">Reference proteome</keyword>
<dbReference type="AlphaFoldDB" id="A0A0R3WVV5"/>
<organism evidence="3">
    <name type="scientific">Hydatigena taeniaeformis</name>
    <name type="common">Feline tapeworm</name>
    <name type="synonym">Taenia taeniaeformis</name>
    <dbReference type="NCBI Taxonomy" id="6205"/>
    <lineage>
        <taxon>Eukaryota</taxon>
        <taxon>Metazoa</taxon>
        <taxon>Spiralia</taxon>
        <taxon>Lophotrochozoa</taxon>
        <taxon>Platyhelminthes</taxon>
        <taxon>Cestoda</taxon>
        <taxon>Eucestoda</taxon>
        <taxon>Cyclophyllidea</taxon>
        <taxon>Taeniidae</taxon>
        <taxon>Hydatigera</taxon>
    </lineage>
</organism>
<dbReference type="Proteomes" id="UP000274429">
    <property type="component" value="Unassembled WGS sequence"/>
</dbReference>
<protein>
    <submittedName>
        <fullName evidence="1 3">Uncharacterized protein</fullName>
    </submittedName>
</protein>
<dbReference type="STRING" id="6205.A0A0R3WVV5"/>
<reference evidence="3" key="1">
    <citation type="submission" date="2017-02" db="UniProtKB">
        <authorList>
            <consortium name="WormBaseParasite"/>
        </authorList>
    </citation>
    <scope>IDENTIFICATION</scope>
</reference>
<dbReference type="WBParaSite" id="TTAC_0000489501-mRNA-1">
    <property type="protein sequence ID" value="TTAC_0000489501-mRNA-1"/>
    <property type="gene ID" value="TTAC_0000489501"/>
</dbReference>
<dbReference type="EMBL" id="UYWX01005579">
    <property type="protein sequence ID" value="VDM25814.1"/>
    <property type="molecule type" value="Genomic_DNA"/>
</dbReference>
<proteinExistence type="predicted"/>
<gene>
    <name evidence="1" type="ORF">TTAC_LOCUS4882</name>
</gene>
<reference evidence="1 2" key="2">
    <citation type="submission" date="2018-11" db="EMBL/GenBank/DDBJ databases">
        <authorList>
            <consortium name="Pathogen Informatics"/>
        </authorList>
    </citation>
    <scope>NUCLEOTIDE SEQUENCE [LARGE SCALE GENOMIC DNA]</scope>
</reference>
<name>A0A0R3WVV5_HYDTA</name>
<evidence type="ECO:0000313" key="3">
    <source>
        <dbReference type="WBParaSite" id="TTAC_0000489501-mRNA-1"/>
    </source>
</evidence>
<accession>A0A0R3WVV5</accession>
<evidence type="ECO:0000313" key="1">
    <source>
        <dbReference type="EMBL" id="VDM25814.1"/>
    </source>
</evidence>
<evidence type="ECO:0000313" key="2">
    <source>
        <dbReference type="Proteomes" id="UP000274429"/>
    </source>
</evidence>